<reference evidence="6 7" key="1">
    <citation type="journal article" date="2018" name="Int. J. Syst. Evol. Microbiol.">
        <title>Paraburkholderia azotifigens sp. nov., a nitrogen-fixing bacterium isolated from paddy soil.</title>
        <authorList>
            <person name="Choi G.M."/>
            <person name="Im W.T."/>
        </authorList>
    </citation>
    <scope>NUCLEOTIDE SEQUENCE [LARGE SCALE GENOMIC DNA]</scope>
    <source>
        <strain evidence="6 7">NF 2-5-3</strain>
    </source>
</reference>
<proteinExistence type="predicted"/>
<dbReference type="PANTHER" id="PTHR23164">
    <property type="entry name" value="EARLY ENDOSOME ANTIGEN 1"/>
    <property type="match status" value="1"/>
</dbReference>
<accession>A0A5C6VDZ7</accession>
<dbReference type="InterPro" id="IPR000306">
    <property type="entry name" value="Znf_FYVE"/>
</dbReference>
<dbReference type="PROSITE" id="PS50178">
    <property type="entry name" value="ZF_FYVE"/>
    <property type="match status" value="1"/>
</dbReference>
<evidence type="ECO:0000256" key="1">
    <source>
        <dbReference type="ARBA" id="ARBA00022723"/>
    </source>
</evidence>
<dbReference type="GO" id="GO:0008270">
    <property type="term" value="F:zinc ion binding"/>
    <property type="evidence" value="ECO:0007669"/>
    <property type="project" value="UniProtKB-KW"/>
</dbReference>
<evidence type="ECO:0000256" key="3">
    <source>
        <dbReference type="ARBA" id="ARBA00022833"/>
    </source>
</evidence>
<sequence length="269" mass="30388">MGLKNGTAVNMLTSKECKHYEYVGDCHTHPYLNKMGAKAMIGPSSSDYMEWWLYTPSNYTFSIHFVVSGDTVFLILTRDVTKMGHKLLSVALTSTTPDTDVTNEPMRLDYKLADIYGNVVNTDQELDFWESRFPDHARRFTEANLAMNAALGDLLGFEYYQGKLKSEGIILERQTTQEVYGPAVIIGKTLTPKTTAKWIDDSKATRCTSCKRAFSMTFRKHHCRNCGRIFCEQCSSSQAPVKNRLSRWGGNTAGVKVARVCDECYSMCR</sequence>
<keyword evidence="1" id="KW-0479">Metal-binding</keyword>
<dbReference type="SUPFAM" id="SSF57903">
    <property type="entry name" value="FYVE/PHD zinc finger"/>
    <property type="match status" value="1"/>
</dbReference>
<keyword evidence="8" id="KW-1185">Reference proteome</keyword>
<dbReference type="PANTHER" id="PTHR23164:SF30">
    <property type="entry name" value="EARLY ENDOSOME ANTIGEN 1"/>
    <property type="match status" value="1"/>
</dbReference>
<gene>
    <name evidence="6" type="ORF">FRZ40_24940</name>
    <name evidence="5" type="ORF">V4C56_21585</name>
</gene>
<dbReference type="RefSeq" id="WP_035543417.1">
    <property type="nucleotide sequence ID" value="NZ_JAZHFZ010000015.1"/>
</dbReference>
<keyword evidence="3" id="KW-0862">Zinc</keyword>
<dbReference type="InterPro" id="IPR017455">
    <property type="entry name" value="Znf_FYVE-rel"/>
</dbReference>
<dbReference type="Proteomes" id="UP000321776">
    <property type="component" value="Unassembled WGS sequence"/>
</dbReference>
<feature type="domain" description="FYVE-type" evidence="4">
    <location>
        <begin position="201"/>
        <end position="269"/>
    </location>
</feature>
<reference evidence="5 8" key="3">
    <citation type="submission" date="2024-01" db="EMBL/GenBank/DDBJ databases">
        <title>The diversity of rhizobia nodulating Mimosa spp. in eleven states of Brazil covering several biomes is determined by host plant, location, and edaphic factors.</title>
        <authorList>
            <person name="Rouws L."/>
            <person name="Barauna A."/>
            <person name="Beukes C."/>
            <person name="De Faria S.M."/>
            <person name="Gross E."/>
            <person name="Dos Reis Junior F.B."/>
            <person name="Simon M."/>
            <person name="Maluk M."/>
            <person name="Odee D.W."/>
            <person name="Kenicer G."/>
            <person name="Young J.P.W."/>
            <person name="Reis V.M."/>
            <person name="Zilli J."/>
            <person name="James E.K."/>
        </authorList>
    </citation>
    <scope>NUCLEOTIDE SEQUENCE [LARGE SCALE GENOMIC DNA]</scope>
    <source>
        <strain evidence="5 8">JPY530</strain>
    </source>
</reference>
<evidence type="ECO:0000313" key="8">
    <source>
        <dbReference type="Proteomes" id="UP001481677"/>
    </source>
</evidence>
<reference evidence="6" key="2">
    <citation type="submission" date="2019-08" db="EMBL/GenBank/DDBJ databases">
        <authorList>
            <person name="Im W.-T."/>
        </authorList>
    </citation>
    <scope>NUCLEOTIDE SEQUENCE</scope>
    <source>
        <strain evidence="6">NF 2-5-3</strain>
    </source>
</reference>
<keyword evidence="2" id="KW-0863">Zinc-finger</keyword>
<dbReference type="Proteomes" id="UP001481677">
    <property type="component" value="Unassembled WGS sequence"/>
</dbReference>
<dbReference type="EMBL" id="JAZHGA010000015">
    <property type="protein sequence ID" value="MEM5342206.1"/>
    <property type="molecule type" value="Genomic_DNA"/>
</dbReference>
<dbReference type="SMART" id="SM00064">
    <property type="entry name" value="FYVE"/>
    <property type="match status" value="1"/>
</dbReference>
<dbReference type="Gene3D" id="3.30.40.10">
    <property type="entry name" value="Zinc/RING finger domain, C3HC4 (zinc finger)"/>
    <property type="match status" value="1"/>
</dbReference>
<dbReference type="InterPro" id="IPR011011">
    <property type="entry name" value="Znf_FYVE_PHD"/>
</dbReference>
<dbReference type="AlphaFoldDB" id="A0A5C6VDZ7"/>
<protein>
    <submittedName>
        <fullName evidence="5">FYVE zinc finger domain-containing protein</fullName>
    </submittedName>
</protein>
<dbReference type="Pfam" id="PF01363">
    <property type="entry name" value="FYVE"/>
    <property type="match status" value="1"/>
</dbReference>
<comment type="caution">
    <text evidence="6">The sequence shown here is derived from an EMBL/GenBank/DDBJ whole genome shotgun (WGS) entry which is preliminary data.</text>
</comment>
<dbReference type="EMBL" id="VOQS01000003">
    <property type="protein sequence ID" value="TXC83632.1"/>
    <property type="molecule type" value="Genomic_DNA"/>
</dbReference>
<evidence type="ECO:0000313" key="6">
    <source>
        <dbReference type="EMBL" id="TXC83632.1"/>
    </source>
</evidence>
<name>A0A5C6VDZ7_9BURK</name>
<dbReference type="InterPro" id="IPR013083">
    <property type="entry name" value="Znf_RING/FYVE/PHD"/>
</dbReference>
<evidence type="ECO:0000259" key="4">
    <source>
        <dbReference type="PROSITE" id="PS50178"/>
    </source>
</evidence>
<organism evidence="6 7">
    <name type="scientific">Paraburkholderia azotifigens</name>
    <dbReference type="NCBI Taxonomy" id="2057004"/>
    <lineage>
        <taxon>Bacteria</taxon>
        <taxon>Pseudomonadati</taxon>
        <taxon>Pseudomonadota</taxon>
        <taxon>Betaproteobacteria</taxon>
        <taxon>Burkholderiales</taxon>
        <taxon>Burkholderiaceae</taxon>
        <taxon>Paraburkholderia</taxon>
    </lineage>
</organism>
<evidence type="ECO:0000313" key="7">
    <source>
        <dbReference type="Proteomes" id="UP000321776"/>
    </source>
</evidence>
<evidence type="ECO:0000256" key="2">
    <source>
        <dbReference type="ARBA" id="ARBA00022771"/>
    </source>
</evidence>
<evidence type="ECO:0000313" key="5">
    <source>
        <dbReference type="EMBL" id="MEM5342206.1"/>
    </source>
</evidence>